<sequence>MQLVDLSGILIYNYPKARKTGQQERYCLPRSFFGEVRDEAAEITKTPGPEGTPEALAANTTRDPYTHSLWVRQST</sequence>
<reference evidence="2" key="1">
    <citation type="submission" date="2020-03" db="EMBL/GenBank/DDBJ databases">
        <title>The deep terrestrial virosphere.</title>
        <authorList>
            <person name="Holmfeldt K."/>
            <person name="Nilsson E."/>
            <person name="Simone D."/>
            <person name="Lopez-Fernandez M."/>
            <person name="Wu X."/>
            <person name="de Brujin I."/>
            <person name="Lundin D."/>
            <person name="Andersson A."/>
            <person name="Bertilsson S."/>
            <person name="Dopson M."/>
        </authorList>
    </citation>
    <scope>NUCLEOTIDE SEQUENCE</scope>
    <source>
        <strain evidence="2">MM171B01402</strain>
    </source>
</reference>
<organism evidence="2">
    <name type="scientific">viral metagenome</name>
    <dbReference type="NCBI Taxonomy" id="1070528"/>
    <lineage>
        <taxon>unclassified sequences</taxon>
        <taxon>metagenomes</taxon>
        <taxon>organismal metagenomes</taxon>
    </lineage>
</organism>
<proteinExistence type="predicted"/>
<name>A0A6M3M9E4_9ZZZZ</name>
<dbReference type="EMBL" id="MT143767">
    <property type="protein sequence ID" value="QJB02225.1"/>
    <property type="molecule type" value="Genomic_DNA"/>
</dbReference>
<evidence type="ECO:0000256" key="1">
    <source>
        <dbReference type="SAM" id="MobiDB-lite"/>
    </source>
</evidence>
<feature type="region of interest" description="Disordered" evidence="1">
    <location>
        <begin position="43"/>
        <end position="62"/>
    </location>
</feature>
<dbReference type="AlphaFoldDB" id="A0A6M3M9E4"/>
<gene>
    <name evidence="2" type="ORF">MM171B01402_0013</name>
</gene>
<accession>A0A6M3M9E4</accession>
<evidence type="ECO:0000313" key="2">
    <source>
        <dbReference type="EMBL" id="QJB02225.1"/>
    </source>
</evidence>
<protein>
    <submittedName>
        <fullName evidence="2">Uncharacterized protein</fullName>
    </submittedName>
</protein>